<evidence type="ECO:0000313" key="3">
    <source>
        <dbReference type="Proteomes" id="UP000199107"/>
    </source>
</evidence>
<protein>
    <recommendedName>
        <fullName evidence="4">Arylsulfatase</fullName>
    </recommendedName>
</protein>
<evidence type="ECO:0008006" key="4">
    <source>
        <dbReference type="Google" id="ProtNLM"/>
    </source>
</evidence>
<dbReference type="InterPro" id="IPR015942">
    <property type="entry name" value="Asp/Glu/hydantoin_racemase"/>
</dbReference>
<keyword evidence="3" id="KW-1185">Reference proteome</keyword>
<reference evidence="3" key="1">
    <citation type="submission" date="2016-10" db="EMBL/GenBank/DDBJ databases">
        <authorList>
            <person name="Varghese N."/>
            <person name="Submissions S."/>
        </authorList>
    </citation>
    <scope>NUCLEOTIDE SEQUENCE [LARGE SCALE GENOMIC DNA]</scope>
    <source>
        <strain evidence="3">AAP</strain>
    </source>
</reference>
<name>A0A1G9HY41_9GAMM</name>
<dbReference type="STRING" id="48727.SAMN05192555_10310"/>
<dbReference type="Proteomes" id="UP000199107">
    <property type="component" value="Unassembled WGS sequence"/>
</dbReference>
<organism evidence="2 3">
    <name type="scientific">Franzmannia pantelleriensis</name>
    <dbReference type="NCBI Taxonomy" id="48727"/>
    <lineage>
        <taxon>Bacteria</taxon>
        <taxon>Pseudomonadati</taxon>
        <taxon>Pseudomonadota</taxon>
        <taxon>Gammaproteobacteria</taxon>
        <taxon>Oceanospirillales</taxon>
        <taxon>Halomonadaceae</taxon>
        <taxon>Franzmannia</taxon>
    </lineage>
</organism>
<sequence length="250" mass="27473">MQEQARTKFFVSYCIFISSKTIWVSVMRIYLIHAVMAAMGPVQQEIHRAWPEAEAFNLLDDSLEVDRTDPQSNTSERIQALAHYAIQQGASGILFTCSAFGEAVEKAASATDIPVLKPNEAMFHQAIEQGGRVAMVATFEPAIAGMEREFLEIKQRQDSDAVLAIFCVPEARQALQSGDQERHDQLVAEKISDLVGFDAIMLAHFSTSSAKNKAQGVTDSLVLTSPGAAVAMLKRQVLKNRPYDPVQLSS</sequence>
<dbReference type="AlphaFoldDB" id="A0A1G9HY41"/>
<comment type="similarity">
    <text evidence="1">Belongs to the HyuE racemase family.</text>
</comment>
<dbReference type="InterPro" id="IPR053714">
    <property type="entry name" value="Iso_Racemase_Enz_sf"/>
</dbReference>
<dbReference type="Gene3D" id="3.40.50.12500">
    <property type="match status" value="1"/>
</dbReference>
<dbReference type="Pfam" id="PF01177">
    <property type="entry name" value="Asp_Glu_race"/>
    <property type="match status" value="1"/>
</dbReference>
<gene>
    <name evidence="2" type="ORF">SAMN05192555_10310</name>
</gene>
<dbReference type="EMBL" id="FNGH01000003">
    <property type="protein sequence ID" value="SDL17878.1"/>
    <property type="molecule type" value="Genomic_DNA"/>
</dbReference>
<accession>A0A1G9HY41</accession>
<evidence type="ECO:0000256" key="1">
    <source>
        <dbReference type="ARBA" id="ARBA00038414"/>
    </source>
</evidence>
<dbReference type="GO" id="GO:0047661">
    <property type="term" value="F:amino-acid racemase activity"/>
    <property type="evidence" value="ECO:0007669"/>
    <property type="project" value="InterPro"/>
</dbReference>
<evidence type="ECO:0000313" key="2">
    <source>
        <dbReference type="EMBL" id="SDL17878.1"/>
    </source>
</evidence>
<proteinExistence type="inferred from homology"/>